<sequence>MFTWTRLGRFDAFVRRNGIIFPLCDPVYSQGINNLKSAETGDLKIVRLDKIVSHAKGGEEVFIFVERVKKNNIQIRFFETDDHGKTIWQELGKFTPMDVHHQYAIAFKTPPYIDQDIREQVEVYMELYRPSDSARSDPRTFRYIPNKSAPGSKRKRYDYSNSNSSIGSLNIPDFIRGSDSQQSLQIYNQL</sequence>
<dbReference type="InterPro" id="IPR032397">
    <property type="entry name" value="RHD_dimer"/>
</dbReference>
<dbReference type="GO" id="GO:0000978">
    <property type="term" value="F:RNA polymerase II cis-regulatory region sequence-specific DNA binding"/>
    <property type="evidence" value="ECO:0007669"/>
    <property type="project" value="TreeGrafter"/>
</dbReference>
<proteinExistence type="predicted"/>
<dbReference type="PANTHER" id="PTHR24169:SF28">
    <property type="entry name" value="NUCLEAR FACTOR NF-KAPPA-B P110 SUBUNIT"/>
    <property type="match status" value="1"/>
</dbReference>
<dbReference type="OrthoDB" id="10254686at2759"/>
<feature type="region of interest" description="Disordered" evidence="1">
    <location>
        <begin position="132"/>
        <end position="161"/>
    </location>
</feature>
<dbReference type="SUPFAM" id="SSF81296">
    <property type="entry name" value="E set domains"/>
    <property type="match status" value="1"/>
</dbReference>
<keyword evidence="4" id="KW-1185">Reference proteome</keyword>
<protein>
    <recommendedName>
        <fullName evidence="2">IPT/TIG domain-containing protein</fullName>
    </recommendedName>
</protein>
<evidence type="ECO:0000256" key="1">
    <source>
        <dbReference type="SAM" id="MobiDB-lite"/>
    </source>
</evidence>
<organism evidence="3 4">
    <name type="scientific">Acanthoscelides obtectus</name>
    <name type="common">Bean weevil</name>
    <name type="synonym">Bruchus obtectus</name>
    <dbReference type="NCBI Taxonomy" id="200917"/>
    <lineage>
        <taxon>Eukaryota</taxon>
        <taxon>Metazoa</taxon>
        <taxon>Ecdysozoa</taxon>
        <taxon>Arthropoda</taxon>
        <taxon>Hexapoda</taxon>
        <taxon>Insecta</taxon>
        <taxon>Pterygota</taxon>
        <taxon>Neoptera</taxon>
        <taxon>Endopterygota</taxon>
        <taxon>Coleoptera</taxon>
        <taxon>Polyphaga</taxon>
        <taxon>Cucujiformia</taxon>
        <taxon>Chrysomeloidea</taxon>
        <taxon>Chrysomelidae</taxon>
        <taxon>Bruchinae</taxon>
        <taxon>Bruchini</taxon>
        <taxon>Acanthoscelides</taxon>
    </lineage>
</organism>
<dbReference type="AlphaFoldDB" id="A0A9P0KUU7"/>
<dbReference type="Gene3D" id="2.60.40.10">
    <property type="entry name" value="Immunoglobulins"/>
    <property type="match status" value="1"/>
</dbReference>
<evidence type="ECO:0000313" key="4">
    <source>
        <dbReference type="Proteomes" id="UP001152888"/>
    </source>
</evidence>
<dbReference type="Proteomes" id="UP001152888">
    <property type="component" value="Unassembled WGS sequence"/>
</dbReference>
<dbReference type="EMBL" id="CAKOFQ010006866">
    <property type="protein sequence ID" value="CAH1977828.1"/>
    <property type="molecule type" value="Genomic_DNA"/>
</dbReference>
<comment type="caution">
    <text evidence="3">The sequence shown here is derived from an EMBL/GenBank/DDBJ whole genome shotgun (WGS) entry which is preliminary data.</text>
</comment>
<name>A0A9P0KUU7_ACAOB</name>
<evidence type="ECO:0000259" key="2">
    <source>
        <dbReference type="SMART" id="SM00429"/>
    </source>
</evidence>
<dbReference type="PANTHER" id="PTHR24169">
    <property type="entry name" value="NUCLEAR FACTOR NF-KAPPA-B PROTEIN"/>
    <property type="match status" value="1"/>
</dbReference>
<dbReference type="GO" id="GO:0000981">
    <property type="term" value="F:DNA-binding transcription factor activity, RNA polymerase II-specific"/>
    <property type="evidence" value="ECO:0007669"/>
    <property type="project" value="TreeGrafter"/>
</dbReference>
<dbReference type="InterPro" id="IPR014756">
    <property type="entry name" value="Ig_E-set"/>
</dbReference>
<reference evidence="3" key="1">
    <citation type="submission" date="2022-03" db="EMBL/GenBank/DDBJ databases">
        <authorList>
            <person name="Sayadi A."/>
        </authorList>
    </citation>
    <scope>NUCLEOTIDE SEQUENCE</scope>
</reference>
<dbReference type="InterPro" id="IPR000451">
    <property type="entry name" value="NFkB/Dor"/>
</dbReference>
<dbReference type="GO" id="GO:0005737">
    <property type="term" value="C:cytoplasm"/>
    <property type="evidence" value="ECO:0007669"/>
    <property type="project" value="InterPro"/>
</dbReference>
<gene>
    <name evidence="3" type="ORF">ACAOBT_LOCUS12905</name>
</gene>
<dbReference type="SMART" id="SM00429">
    <property type="entry name" value="IPT"/>
    <property type="match status" value="1"/>
</dbReference>
<dbReference type="GO" id="GO:0048731">
    <property type="term" value="P:system development"/>
    <property type="evidence" value="ECO:0007669"/>
    <property type="project" value="UniProtKB-ARBA"/>
</dbReference>
<dbReference type="GO" id="GO:0048468">
    <property type="term" value="P:cell development"/>
    <property type="evidence" value="ECO:0007669"/>
    <property type="project" value="UniProtKB-ARBA"/>
</dbReference>
<dbReference type="Pfam" id="PF16179">
    <property type="entry name" value="RHD_dimer"/>
    <property type="match status" value="1"/>
</dbReference>
<dbReference type="InterPro" id="IPR013783">
    <property type="entry name" value="Ig-like_fold"/>
</dbReference>
<accession>A0A9P0KUU7</accession>
<feature type="domain" description="IPT/TIG" evidence="2">
    <location>
        <begin position="42"/>
        <end position="144"/>
    </location>
</feature>
<dbReference type="InterPro" id="IPR002909">
    <property type="entry name" value="IPT_dom"/>
</dbReference>
<dbReference type="PRINTS" id="PR00057">
    <property type="entry name" value="NFKBTNSCPFCT"/>
</dbReference>
<evidence type="ECO:0000313" key="3">
    <source>
        <dbReference type="EMBL" id="CAH1977828.1"/>
    </source>
</evidence>